<dbReference type="InterPro" id="IPR050319">
    <property type="entry name" value="ABC_transp_ATP-bind"/>
</dbReference>
<evidence type="ECO:0000256" key="3">
    <source>
        <dbReference type="ARBA" id="ARBA00022741"/>
    </source>
</evidence>
<dbReference type="InterPro" id="IPR017871">
    <property type="entry name" value="ABC_transporter-like_CS"/>
</dbReference>
<keyword evidence="4 6" id="KW-0067">ATP-binding</keyword>
<dbReference type="InterPro" id="IPR027417">
    <property type="entry name" value="P-loop_NTPase"/>
</dbReference>
<keyword evidence="3" id="KW-0547">Nucleotide-binding</keyword>
<feature type="domain" description="ABC transporter" evidence="5">
    <location>
        <begin position="4"/>
        <end position="269"/>
    </location>
</feature>
<dbReference type="CDD" id="cd03257">
    <property type="entry name" value="ABC_NikE_OppD_transporters"/>
    <property type="match status" value="2"/>
</dbReference>
<dbReference type="OrthoDB" id="9806285at2"/>
<keyword evidence="6" id="KW-0378">Hydrolase</keyword>
<evidence type="ECO:0000256" key="4">
    <source>
        <dbReference type="ARBA" id="ARBA00022840"/>
    </source>
</evidence>
<dbReference type="PANTHER" id="PTHR43776:SF7">
    <property type="entry name" value="D,D-DIPEPTIDE TRANSPORT ATP-BINDING PROTEIN DDPF-RELATED"/>
    <property type="match status" value="1"/>
</dbReference>
<protein>
    <submittedName>
        <fullName evidence="6">Glutathione import ATP-binding protein GsiA</fullName>
        <ecNumber evidence="6">3.6.3.-</ecNumber>
    </submittedName>
</protein>
<dbReference type="FunFam" id="3.40.50.300:FF:000016">
    <property type="entry name" value="Oligopeptide ABC transporter ATP-binding component"/>
    <property type="match status" value="1"/>
</dbReference>
<dbReference type="GO" id="GO:0005524">
    <property type="term" value="F:ATP binding"/>
    <property type="evidence" value="ECO:0007669"/>
    <property type="project" value="UniProtKB-KW"/>
</dbReference>
<comment type="similarity">
    <text evidence="1">Belongs to the ABC transporter superfamily.</text>
</comment>
<sequence length="613" mass="67764">MNVLSVQDLSVQFHDRHANGEAVSSLSFEIGPGEIVGIVGESGSGKSTAMQAVLGLLPERAEVMCQKMLLNGEEIAPPPYREGRPRKQEQKTYEKKMQQIRGSQIAMVFQDPLSYLNPTVKIGRQITEAVRAHNKSCTRAQAKQRAAQLLDMAGLRRPKECLDKYPFEMSGGMRQRAAIAIALACDPKLLIADEPTTALDVTVQGQILKLLARIAEETETAVLLVSHDLGVIASVCRRVLVMQNGKMVEEGTVEEIFYDPREEYTRLLIERANSLSALTKKKISSEPLLTLKHVTKSYSGGGGQAKGNQPEAVRDVSFEIDKGETYGLVGESGCGKTTVAKMITGVHAPSEGTIIYRGKELEGMRRQIQMVFQDPYASLNPRMTVRETLEEPLLLNTADPPDERKKKVADIMELAGLDPDDAGKYPRAFSGGQRQRIGIARALMLRPELIVCDEPVSALDVSIQEQILELLEKIQRETQVSYLFISHDLNVVKRISQRIGVMYAGSIVESGATQSIYEDPWHPYTKALLSAILTPDPRTARKRRGMAAAGEQGQKAESARGCPFAPRCGYAMECCHTGRPKTYCFGDRKVACFLYSEEYTGRRSCDYKMTSQI</sequence>
<dbReference type="RefSeq" id="WP_055155015.1">
    <property type="nucleotide sequence ID" value="NZ_CYZU01000065.1"/>
</dbReference>
<gene>
    <name evidence="6" type="primary">gsiA_5</name>
    <name evidence="6" type="ORF">ERS852491_04506</name>
</gene>
<dbReference type="InterPro" id="IPR003439">
    <property type="entry name" value="ABC_transporter-like_ATP-bd"/>
</dbReference>
<dbReference type="PROSITE" id="PS50893">
    <property type="entry name" value="ABC_TRANSPORTER_2"/>
    <property type="match status" value="2"/>
</dbReference>
<feature type="domain" description="ABC transporter" evidence="5">
    <location>
        <begin position="289"/>
        <end position="529"/>
    </location>
</feature>
<dbReference type="InterPro" id="IPR013563">
    <property type="entry name" value="Oligopep_ABC_C"/>
</dbReference>
<reference evidence="6 7" key="1">
    <citation type="submission" date="2015-09" db="EMBL/GenBank/DDBJ databases">
        <authorList>
            <consortium name="Pathogen Informatics"/>
        </authorList>
    </citation>
    <scope>NUCLEOTIDE SEQUENCE [LARGE SCALE GENOMIC DNA]</scope>
    <source>
        <strain evidence="6 7">2789STDY5834876</strain>
    </source>
</reference>
<dbReference type="NCBIfam" id="NF007739">
    <property type="entry name" value="PRK10419.1"/>
    <property type="match status" value="2"/>
</dbReference>
<dbReference type="Pfam" id="PF08352">
    <property type="entry name" value="oligo_HPY"/>
    <property type="match status" value="1"/>
</dbReference>
<name>A0A174L3R6_9FIRM</name>
<dbReference type="GO" id="GO:0055085">
    <property type="term" value="P:transmembrane transport"/>
    <property type="evidence" value="ECO:0007669"/>
    <property type="project" value="UniProtKB-ARBA"/>
</dbReference>
<dbReference type="Pfam" id="PF00005">
    <property type="entry name" value="ABC_tran"/>
    <property type="match status" value="2"/>
</dbReference>
<dbReference type="AlphaFoldDB" id="A0A174L3R6"/>
<dbReference type="SMART" id="SM00382">
    <property type="entry name" value="AAA"/>
    <property type="match status" value="2"/>
</dbReference>
<dbReference type="NCBIfam" id="TIGR01727">
    <property type="entry name" value="oligo_HPY"/>
    <property type="match status" value="1"/>
</dbReference>
<dbReference type="PROSITE" id="PS00211">
    <property type="entry name" value="ABC_TRANSPORTER_1"/>
    <property type="match status" value="2"/>
</dbReference>
<dbReference type="PANTHER" id="PTHR43776">
    <property type="entry name" value="TRANSPORT ATP-BINDING PROTEIN"/>
    <property type="match status" value="1"/>
</dbReference>
<dbReference type="Gene3D" id="3.40.50.300">
    <property type="entry name" value="P-loop containing nucleotide triphosphate hydrolases"/>
    <property type="match status" value="2"/>
</dbReference>
<organism evidence="6 7">
    <name type="scientific">Faecalicatena contorta</name>
    <dbReference type="NCBI Taxonomy" id="39482"/>
    <lineage>
        <taxon>Bacteria</taxon>
        <taxon>Bacillati</taxon>
        <taxon>Bacillota</taxon>
        <taxon>Clostridia</taxon>
        <taxon>Lachnospirales</taxon>
        <taxon>Lachnospiraceae</taxon>
        <taxon>Faecalicatena</taxon>
    </lineage>
</organism>
<dbReference type="GO" id="GO:0016887">
    <property type="term" value="F:ATP hydrolysis activity"/>
    <property type="evidence" value="ECO:0007669"/>
    <property type="project" value="InterPro"/>
</dbReference>
<evidence type="ECO:0000259" key="5">
    <source>
        <dbReference type="PROSITE" id="PS50893"/>
    </source>
</evidence>
<dbReference type="SUPFAM" id="SSF52540">
    <property type="entry name" value="P-loop containing nucleoside triphosphate hydrolases"/>
    <property type="match status" value="2"/>
</dbReference>
<dbReference type="EC" id="3.6.3.-" evidence="6"/>
<dbReference type="STRING" id="39482.ERS852491_04506"/>
<evidence type="ECO:0000313" key="7">
    <source>
        <dbReference type="Proteomes" id="UP000095544"/>
    </source>
</evidence>
<evidence type="ECO:0000256" key="1">
    <source>
        <dbReference type="ARBA" id="ARBA00005417"/>
    </source>
</evidence>
<evidence type="ECO:0000256" key="2">
    <source>
        <dbReference type="ARBA" id="ARBA00022448"/>
    </source>
</evidence>
<dbReference type="Proteomes" id="UP000095544">
    <property type="component" value="Unassembled WGS sequence"/>
</dbReference>
<dbReference type="NCBIfam" id="NF008453">
    <property type="entry name" value="PRK11308.1"/>
    <property type="match status" value="2"/>
</dbReference>
<dbReference type="InterPro" id="IPR003593">
    <property type="entry name" value="AAA+_ATPase"/>
</dbReference>
<dbReference type="EMBL" id="CYZU01000065">
    <property type="protein sequence ID" value="CUP19264.1"/>
    <property type="molecule type" value="Genomic_DNA"/>
</dbReference>
<accession>A0A174L3R6</accession>
<evidence type="ECO:0000313" key="6">
    <source>
        <dbReference type="EMBL" id="CUP19264.1"/>
    </source>
</evidence>
<keyword evidence="2" id="KW-0813">Transport</keyword>
<proteinExistence type="inferred from homology"/>
<dbReference type="GO" id="GO:0015833">
    <property type="term" value="P:peptide transport"/>
    <property type="evidence" value="ECO:0007669"/>
    <property type="project" value="InterPro"/>
</dbReference>